<dbReference type="PANTHER" id="PTHR11695">
    <property type="entry name" value="ALCOHOL DEHYDROGENASE RELATED"/>
    <property type="match status" value="1"/>
</dbReference>
<evidence type="ECO:0000313" key="3">
    <source>
        <dbReference type="EMBL" id="GAX81715.1"/>
    </source>
</evidence>
<dbReference type="InterPro" id="IPR050700">
    <property type="entry name" value="YIM1/Zinc_Alcohol_DH_Fams"/>
</dbReference>
<dbReference type="PANTHER" id="PTHR11695:SF294">
    <property type="entry name" value="RETICULON-4-INTERACTING PROTEIN 1, MITOCHONDRIAL"/>
    <property type="match status" value="1"/>
</dbReference>
<dbReference type="InterPro" id="IPR013154">
    <property type="entry name" value="ADH-like_N"/>
</dbReference>
<dbReference type="SUPFAM" id="SSF51735">
    <property type="entry name" value="NAD(P)-binding Rossmann-fold domains"/>
    <property type="match status" value="1"/>
</dbReference>
<dbReference type="Proteomes" id="UP000232323">
    <property type="component" value="Unassembled WGS sequence"/>
</dbReference>
<dbReference type="OrthoDB" id="48317at2759"/>
<keyword evidence="1" id="KW-0560">Oxidoreductase</keyword>
<dbReference type="PROSITE" id="PS01162">
    <property type="entry name" value="QOR_ZETA_CRYSTAL"/>
    <property type="match status" value="1"/>
</dbReference>
<dbReference type="InterPro" id="IPR011032">
    <property type="entry name" value="GroES-like_sf"/>
</dbReference>
<dbReference type="Gene3D" id="3.90.180.10">
    <property type="entry name" value="Medium-chain alcohol dehydrogenases, catalytic domain"/>
    <property type="match status" value="1"/>
</dbReference>
<dbReference type="Pfam" id="PF08240">
    <property type="entry name" value="ADH_N"/>
    <property type="match status" value="1"/>
</dbReference>
<dbReference type="GO" id="GO:0016491">
    <property type="term" value="F:oxidoreductase activity"/>
    <property type="evidence" value="ECO:0007669"/>
    <property type="project" value="UniProtKB-KW"/>
</dbReference>
<dbReference type="EMBL" id="BEGY01000069">
    <property type="protein sequence ID" value="GAX81715.1"/>
    <property type="molecule type" value="Genomic_DNA"/>
</dbReference>
<comment type="caution">
    <text evidence="3">The sequence shown here is derived from an EMBL/GenBank/DDBJ whole genome shotgun (WGS) entry which is preliminary data.</text>
</comment>
<accession>A0A250XF56</accession>
<feature type="domain" description="Enoyl reductase (ER)" evidence="2">
    <location>
        <begin position="12"/>
        <end position="337"/>
    </location>
</feature>
<gene>
    <name evidence="3" type="ORF">CEUSTIGMA_g9143.t1</name>
</gene>
<protein>
    <recommendedName>
        <fullName evidence="2">Enoyl reductase (ER) domain-containing protein</fullName>
    </recommendedName>
</protein>
<dbReference type="SUPFAM" id="SSF50129">
    <property type="entry name" value="GroES-like"/>
    <property type="match status" value="1"/>
</dbReference>
<organism evidence="3 4">
    <name type="scientific">Chlamydomonas eustigma</name>
    <dbReference type="NCBI Taxonomy" id="1157962"/>
    <lineage>
        <taxon>Eukaryota</taxon>
        <taxon>Viridiplantae</taxon>
        <taxon>Chlorophyta</taxon>
        <taxon>core chlorophytes</taxon>
        <taxon>Chlorophyceae</taxon>
        <taxon>CS clade</taxon>
        <taxon>Chlamydomonadales</taxon>
        <taxon>Chlamydomonadaceae</taxon>
        <taxon>Chlamydomonas</taxon>
    </lineage>
</organism>
<name>A0A250XF56_9CHLO</name>
<evidence type="ECO:0000259" key="2">
    <source>
        <dbReference type="SMART" id="SM00829"/>
    </source>
</evidence>
<evidence type="ECO:0000256" key="1">
    <source>
        <dbReference type="ARBA" id="ARBA00023002"/>
    </source>
</evidence>
<dbReference type="InterPro" id="IPR036291">
    <property type="entry name" value="NAD(P)-bd_dom_sf"/>
</dbReference>
<proteinExistence type="predicted"/>
<dbReference type="SMART" id="SM00829">
    <property type="entry name" value="PKS_ER"/>
    <property type="match status" value="1"/>
</dbReference>
<dbReference type="InterPro" id="IPR002364">
    <property type="entry name" value="Quin_OxRdtase/zeta-crystal_CS"/>
</dbReference>
<dbReference type="GO" id="GO:0008270">
    <property type="term" value="F:zinc ion binding"/>
    <property type="evidence" value="ECO:0007669"/>
    <property type="project" value="InterPro"/>
</dbReference>
<dbReference type="Gene3D" id="3.40.50.720">
    <property type="entry name" value="NAD(P)-binding Rossmann-like Domain"/>
    <property type="match status" value="1"/>
</dbReference>
<dbReference type="Pfam" id="PF13602">
    <property type="entry name" value="ADH_zinc_N_2"/>
    <property type="match status" value="1"/>
</dbReference>
<dbReference type="CDD" id="cd05289">
    <property type="entry name" value="MDR_like_2"/>
    <property type="match status" value="1"/>
</dbReference>
<sequence>MRAYAYAAHGAANVATLQNVPIPDPPASSSTLQIKVNACSFNPIDYKRRSGALKMIFPEKYWPVTLAYDVCGVVTKAGDKVTKFKVGDTVYGRVSTAYPNIGTCAEYTLATEDVLSFKPQKMTSEEAAAVPLACLTAFQMLRKAGFKQGDHILITAGAGGVGHYAIQLAKALGASKITATASAPKHELLKSLGCDEVIDYKSQDITKLFKARPFDIGLDNSAESAKLIKVVKEGGSVVSVVEGINSQTVREMGGNPSFLIGWILYFMTRSLYNAASKARVSYSFMRLQTNSKDLDEISALIEAGKLRSVIKVFDGIEKAPYALAEVEGGRATGKMVVKIA</sequence>
<dbReference type="STRING" id="1157962.A0A250XF56"/>
<dbReference type="AlphaFoldDB" id="A0A250XF56"/>
<dbReference type="InterPro" id="IPR020843">
    <property type="entry name" value="ER"/>
</dbReference>
<keyword evidence="4" id="KW-1185">Reference proteome</keyword>
<reference evidence="3 4" key="1">
    <citation type="submission" date="2017-08" db="EMBL/GenBank/DDBJ databases">
        <title>Acidophilic green algal genome provides insights into adaptation to an acidic environment.</title>
        <authorList>
            <person name="Hirooka S."/>
            <person name="Hirose Y."/>
            <person name="Kanesaki Y."/>
            <person name="Higuchi S."/>
            <person name="Fujiwara T."/>
            <person name="Onuma R."/>
            <person name="Era A."/>
            <person name="Ohbayashi R."/>
            <person name="Uzuka A."/>
            <person name="Nozaki H."/>
            <person name="Yoshikawa H."/>
            <person name="Miyagishima S.Y."/>
        </authorList>
    </citation>
    <scope>NUCLEOTIDE SEQUENCE [LARGE SCALE GENOMIC DNA]</scope>
    <source>
        <strain evidence="3 4">NIES-2499</strain>
    </source>
</reference>
<evidence type="ECO:0000313" key="4">
    <source>
        <dbReference type="Proteomes" id="UP000232323"/>
    </source>
</evidence>